<dbReference type="OrthoDB" id="7812506at2"/>
<dbReference type="PANTHER" id="PTHR35936:SF17">
    <property type="entry name" value="ARGININE-BINDING EXTRACELLULAR PROTEIN ARTP"/>
    <property type="match status" value="1"/>
</dbReference>
<evidence type="ECO:0000313" key="4">
    <source>
        <dbReference type="EMBL" id="SHE51165.1"/>
    </source>
</evidence>
<dbReference type="SMART" id="SM00062">
    <property type="entry name" value="PBPb"/>
    <property type="match status" value="1"/>
</dbReference>
<dbReference type="AlphaFoldDB" id="A0A0F5LEJ3"/>
<dbReference type="Pfam" id="PF00497">
    <property type="entry name" value="SBP_bac_3"/>
    <property type="match status" value="1"/>
</dbReference>
<accession>A0A0F5LEJ3</accession>
<evidence type="ECO:0000256" key="1">
    <source>
        <dbReference type="ARBA" id="ARBA00022729"/>
    </source>
</evidence>
<dbReference type="STRING" id="1121477.SAMN02745223_00595"/>
<keyword evidence="5" id="KW-1185">Reference proteome</keyword>
<evidence type="ECO:0000259" key="2">
    <source>
        <dbReference type="SMART" id="SM00062"/>
    </source>
</evidence>
<dbReference type="PANTHER" id="PTHR35936">
    <property type="entry name" value="MEMBRANE-BOUND LYTIC MUREIN TRANSGLYCOSYLASE F"/>
    <property type="match status" value="1"/>
</dbReference>
<dbReference type="RefSeq" id="WP_046136368.1">
    <property type="nucleotide sequence ID" value="NZ_FQVC01000001.1"/>
</dbReference>
<evidence type="ECO:0000313" key="3">
    <source>
        <dbReference type="EMBL" id="KKB80609.1"/>
    </source>
</evidence>
<dbReference type="PATRIC" id="fig|1121477.3.peg.40"/>
<dbReference type="EMBL" id="LAJF01000101">
    <property type="protein sequence ID" value="KKB80609.1"/>
    <property type="molecule type" value="Genomic_DNA"/>
</dbReference>
<name>A0A0F5LEJ3_9HYPH</name>
<dbReference type="InterPro" id="IPR001638">
    <property type="entry name" value="Solute-binding_3/MltF_N"/>
</dbReference>
<evidence type="ECO:0000313" key="6">
    <source>
        <dbReference type="Proteomes" id="UP000184533"/>
    </source>
</evidence>
<dbReference type="Proteomes" id="UP000184533">
    <property type="component" value="Unassembled WGS sequence"/>
</dbReference>
<reference evidence="3 5" key="1">
    <citation type="submission" date="2015-03" db="EMBL/GenBank/DDBJ databases">
        <authorList>
            <person name="Hassan Y.I."/>
            <person name="Lepp D."/>
            <person name="Zhou T."/>
        </authorList>
    </citation>
    <scope>NUCLEOTIDE SEQUENCE [LARGE SCALE GENOMIC DNA]</scope>
    <source>
        <strain evidence="3 5">DSM 17137</strain>
    </source>
</reference>
<sequence>MTWSRWRAGLVNIAAVSLLLVAVSFLPPDTSLRDVQRSGVLKVCVPPTFPPLVTGNATDPGFDVELVQHIADSLGLRLALNPLAAMGSDFNPRNWLLTRAQCDMIAGGLADTLQNRGFLQMLPTGVETGWVVVSRGGTLPAAGATVAVLPATSGFARVALSSWLRGRGWQVQRAANPAALLESVADDQASIGITERFLISTGDAAERGLSVAWLTEEGFARNQMALGLWKGDQTLWRAVNGVVDAMKADGSLEALRHRYGLSGGLDDAPEP</sequence>
<reference evidence="4 6" key="2">
    <citation type="submission" date="2016-11" db="EMBL/GenBank/DDBJ databases">
        <authorList>
            <person name="Jaros S."/>
            <person name="Januszkiewicz K."/>
            <person name="Wedrychowicz H."/>
        </authorList>
    </citation>
    <scope>NUCLEOTIDE SEQUENCE [LARGE SCALE GENOMIC DNA]</scope>
    <source>
        <strain evidence="4 6">DSM 17137</strain>
    </source>
</reference>
<proteinExistence type="predicted"/>
<dbReference type="SUPFAM" id="SSF53850">
    <property type="entry name" value="Periplasmic binding protein-like II"/>
    <property type="match status" value="1"/>
</dbReference>
<dbReference type="EMBL" id="FQVC01000001">
    <property type="protein sequence ID" value="SHE51165.1"/>
    <property type="molecule type" value="Genomic_DNA"/>
</dbReference>
<keyword evidence="1" id="KW-0732">Signal</keyword>
<feature type="domain" description="Solute-binding protein family 3/N-terminal" evidence="2">
    <location>
        <begin position="40"/>
        <end position="263"/>
    </location>
</feature>
<dbReference type="Gene3D" id="3.40.190.10">
    <property type="entry name" value="Periplasmic binding protein-like II"/>
    <property type="match status" value="2"/>
</dbReference>
<dbReference type="Proteomes" id="UP000033608">
    <property type="component" value="Unassembled WGS sequence"/>
</dbReference>
<organism evidence="3 5">
    <name type="scientific">Devosia limi DSM 17137</name>
    <dbReference type="NCBI Taxonomy" id="1121477"/>
    <lineage>
        <taxon>Bacteria</taxon>
        <taxon>Pseudomonadati</taxon>
        <taxon>Pseudomonadota</taxon>
        <taxon>Alphaproteobacteria</taxon>
        <taxon>Hyphomicrobiales</taxon>
        <taxon>Devosiaceae</taxon>
        <taxon>Devosia</taxon>
    </lineage>
</organism>
<evidence type="ECO:0000313" key="5">
    <source>
        <dbReference type="Proteomes" id="UP000033608"/>
    </source>
</evidence>
<protein>
    <submittedName>
        <fullName evidence="4">Polar amino acid transport system substrate-binding protein</fullName>
    </submittedName>
</protein>
<gene>
    <name evidence="4" type="ORF">SAMN02745223_00595</name>
    <name evidence="3" type="ORF">VW29_16490</name>
</gene>